<keyword evidence="2" id="KW-1133">Transmembrane helix</keyword>
<feature type="region of interest" description="Disordered" evidence="1">
    <location>
        <begin position="108"/>
        <end position="161"/>
    </location>
</feature>
<feature type="domain" description="DUF7356" evidence="3">
    <location>
        <begin position="148"/>
        <end position="249"/>
    </location>
</feature>
<feature type="region of interest" description="Disordered" evidence="1">
    <location>
        <begin position="319"/>
        <end position="351"/>
    </location>
</feature>
<dbReference type="PANTHER" id="PTHR34200:SF8">
    <property type="entry name" value="TRANSMEMBRANE PROTEIN"/>
    <property type="match status" value="1"/>
</dbReference>
<evidence type="ECO:0000256" key="1">
    <source>
        <dbReference type="SAM" id="MobiDB-lite"/>
    </source>
</evidence>
<evidence type="ECO:0000259" key="3">
    <source>
        <dbReference type="Pfam" id="PF24053"/>
    </source>
</evidence>
<keyword evidence="2" id="KW-0472">Membrane</keyword>
<sequence length="368" mass="40653">MNLNDALIPRSRSFLPPKSAQSESKCGNCIAFKNWEEMKMNFTTLLLTIVLAPVFFHCAIADSEVNGPPKAVSDTKIQSILKVNESDGVDKKVDMVKKVVGVNLNERDLSKQLEPKNEGKKVNDGDSRDGQKDNKGLDSKSKEGSLSPPREKCDPSSNSCTDDDKTLIACLRVPGDDSPDLSLLIQNEGKGLVRIAISAPDSVQLEKKEIQISAKEYSEVRVSIKSAGSNDSIILTAGHGNCVLDFRDQTGRKNFDSTSQFGYINRFKQTTSIGFVFLAALALLSVWSCTKFLRRHFVRNPKYQKLEMELPVSRGSKVESESHKGWDDSWGDSWDDEEASKTPSLPVTPSLSSIGIASRRFSKEGWKD</sequence>
<name>A0AAD1Z6T0_9LAMI</name>
<evidence type="ECO:0000256" key="2">
    <source>
        <dbReference type="SAM" id="Phobius"/>
    </source>
</evidence>
<gene>
    <name evidence="4" type="ORF">FPE_LOCUS10006</name>
</gene>
<feature type="compositionally biased region" description="Acidic residues" evidence="1">
    <location>
        <begin position="329"/>
        <end position="338"/>
    </location>
</feature>
<proteinExistence type="predicted"/>
<accession>A0AAD1Z6T0</accession>
<dbReference type="Pfam" id="PF24053">
    <property type="entry name" value="DUF7356"/>
    <property type="match status" value="1"/>
</dbReference>
<evidence type="ECO:0000313" key="5">
    <source>
        <dbReference type="Proteomes" id="UP000834106"/>
    </source>
</evidence>
<protein>
    <recommendedName>
        <fullName evidence="3">DUF7356 domain-containing protein</fullName>
    </recommendedName>
</protein>
<keyword evidence="2" id="KW-0812">Transmembrane</keyword>
<dbReference type="AlphaFoldDB" id="A0AAD1Z6T0"/>
<dbReference type="InterPro" id="IPR055780">
    <property type="entry name" value="DUF7356"/>
</dbReference>
<feature type="compositionally biased region" description="Low complexity" evidence="1">
    <location>
        <begin position="341"/>
        <end position="351"/>
    </location>
</feature>
<keyword evidence="5" id="KW-1185">Reference proteome</keyword>
<dbReference type="Proteomes" id="UP000834106">
    <property type="component" value="Chromosome 5"/>
</dbReference>
<evidence type="ECO:0000313" key="4">
    <source>
        <dbReference type="EMBL" id="CAI9762576.1"/>
    </source>
</evidence>
<reference evidence="4" key="1">
    <citation type="submission" date="2023-05" db="EMBL/GenBank/DDBJ databases">
        <authorList>
            <person name="Huff M."/>
        </authorList>
    </citation>
    <scope>NUCLEOTIDE SEQUENCE</scope>
</reference>
<organism evidence="4 5">
    <name type="scientific">Fraxinus pennsylvanica</name>
    <dbReference type="NCBI Taxonomy" id="56036"/>
    <lineage>
        <taxon>Eukaryota</taxon>
        <taxon>Viridiplantae</taxon>
        <taxon>Streptophyta</taxon>
        <taxon>Embryophyta</taxon>
        <taxon>Tracheophyta</taxon>
        <taxon>Spermatophyta</taxon>
        <taxon>Magnoliopsida</taxon>
        <taxon>eudicotyledons</taxon>
        <taxon>Gunneridae</taxon>
        <taxon>Pentapetalae</taxon>
        <taxon>asterids</taxon>
        <taxon>lamiids</taxon>
        <taxon>Lamiales</taxon>
        <taxon>Oleaceae</taxon>
        <taxon>Oleeae</taxon>
        <taxon>Fraxinus</taxon>
    </lineage>
</organism>
<dbReference type="EMBL" id="OU503040">
    <property type="protein sequence ID" value="CAI9762576.1"/>
    <property type="molecule type" value="Genomic_DNA"/>
</dbReference>
<feature type="compositionally biased region" description="Basic and acidic residues" evidence="1">
    <location>
        <begin position="108"/>
        <end position="154"/>
    </location>
</feature>
<feature type="transmembrane region" description="Helical" evidence="2">
    <location>
        <begin position="273"/>
        <end position="293"/>
    </location>
</feature>
<dbReference type="PANTHER" id="PTHR34200">
    <property type="entry name" value="DENTIN SIALOPHOSPHOPROTEIN-LIKE ISOFORM X1"/>
    <property type="match status" value="1"/>
</dbReference>